<evidence type="ECO:0000313" key="2">
    <source>
        <dbReference type="EMBL" id="TDD85416.1"/>
    </source>
</evidence>
<feature type="transmembrane region" description="Helical" evidence="1">
    <location>
        <begin position="90"/>
        <end position="110"/>
    </location>
</feature>
<feature type="transmembrane region" description="Helical" evidence="1">
    <location>
        <begin position="62"/>
        <end position="84"/>
    </location>
</feature>
<keyword evidence="1" id="KW-0812">Transmembrane</keyword>
<accession>A0A4R5BJU7</accession>
<protein>
    <submittedName>
        <fullName evidence="2">Uncharacterized protein</fullName>
    </submittedName>
</protein>
<dbReference type="AlphaFoldDB" id="A0A4R5BJU7"/>
<keyword evidence="1" id="KW-0472">Membrane</keyword>
<gene>
    <name evidence="2" type="ORF">E1202_21160</name>
</gene>
<dbReference type="RefSeq" id="WP_132684888.1">
    <property type="nucleotide sequence ID" value="NZ_SMLA01000036.1"/>
</dbReference>
<organism evidence="2 3">
    <name type="scientific">Saccharopolyspora karakumensis</name>
    <dbReference type="NCBI Taxonomy" id="2530386"/>
    <lineage>
        <taxon>Bacteria</taxon>
        <taxon>Bacillati</taxon>
        <taxon>Actinomycetota</taxon>
        <taxon>Actinomycetes</taxon>
        <taxon>Pseudonocardiales</taxon>
        <taxon>Pseudonocardiaceae</taxon>
        <taxon>Saccharopolyspora</taxon>
    </lineage>
</organism>
<feature type="transmembrane region" description="Helical" evidence="1">
    <location>
        <begin position="12"/>
        <end position="30"/>
    </location>
</feature>
<keyword evidence="1" id="KW-1133">Transmembrane helix</keyword>
<dbReference type="Proteomes" id="UP000294723">
    <property type="component" value="Unassembled WGS sequence"/>
</dbReference>
<evidence type="ECO:0000256" key="1">
    <source>
        <dbReference type="SAM" id="Phobius"/>
    </source>
</evidence>
<reference evidence="2 3" key="1">
    <citation type="submission" date="2019-03" db="EMBL/GenBank/DDBJ databases">
        <title>Draft genome sequences of novel Actinobacteria.</title>
        <authorList>
            <person name="Sahin N."/>
            <person name="Ay H."/>
            <person name="Saygin H."/>
        </authorList>
    </citation>
    <scope>NUCLEOTIDE SEQUENCE [LARGE SCALE GENOMIC DNA]</scope>
    <source>
        <strain evidence="2 3">5K548</strain>
    </source>
</reference>
<dbReference type="EMBL" id="SMLA01000036">
    <property type="protein sequence ID" value="TDD85416.1"/>
    <property type="molecule type" value="Genomic_DNA"/>
</dbReference>
<keyword evidence="3" id="KW-1185">Reference proteome</keyword>
<proteinExistence type="predicted"/>
<comment type="caution">
    <text evidence="2">The sequence shown here is derived from an EMBL/GenBank/DDBJ whole genome shotgun (WGS) entry which is preliminary data.</text>
</comment>
<sequence>MAFGTGFAGAVKYALLIAALLWSTAAFGYVTRLRPPNRIADVDTTTIGDQRATEIRYSGAQFVLINLLVACLFLCAVFAAWDYGNVGDGAFAPGIPMFLAAAAAVFFGFVRWSQAE</sequence>
<evidence type="ECO:0000313" key="3">
    <source>
        <dbReference type="Proteomes" id="UP000294723"/>
    </source>
</evidence>
<name>A0A4R5BJU7_9PSEU</name>